<comment type="caution">
    <text evidence="1">The sequence shown here is derived from an EMBL/GenBank/DDBJ whole genome shotgun (WGS) entry which is preliminary data.</text>
</comment>
<organism evidence="1 2">
    <name type="scientific">Yoonia sediminilitoris</name>
    <dbReference type="NCBI Taxonomy" id="1286148"/>
    <lineage>
        <taxon>Bacteria</taxon>
        <taxon>Pseudomonadati</taxon>
        <taxon>Pseudomonadota</taxon>
        <taxon>Alphaproteobacteria</taxon>
        <taxon>Rhodobacterales</taxon>
        <taxon>Paracoccaceae</taxon>
        <taxon>Yoonia</taxon>
    </lineage>
</organism>
<dbReference type="AlphaFoldDB" id="A0A2T6KQF8"/>
<name>A0A2T6KQF8_9RHOB</name>
<evidence type="ECO:0000313" key="1">
    <source>
        <dbReference type="EMBL" id="PUB18782.1"/>
    </source>
</evidence>
<sequence>MRFGVKMGIGGILLIAVGGILPKNAYFPNSYAKLAAMPPCTCFPTFDSKPLFDLLTLFVWGCAAEGNFVAQLMTQPSDKLCLGKCACQTVGTARAICNAAGDEIDAEAKFRRNRCAERI</sequence>
<evidence type="ECO:0000313" key="2">
    <source>
        <dbReference type="Proteomes" id="UP000244523"/>
    </source>
</evidence>
<proteinExistence type="predicted"/>
<keyword evidence="2" id="KW-1185">Reference proteome</keyword>
<dbReference type="EMBL" id="QBUD01000001">
    <property type="protein sequence ID" value="PUB18782.1"/>
    <property type="molecule type" value="Genomic_DNA"/>
</dbReference>
<reference evidence="1 2" key="1">
    <citation type="submission" date="2018-04" db="EMBL/GenBank/DDBJ databases">
        <title>Genomic Encyclopedia of Archaeal and Bacterial Type Strains, Phase II (KMG-II): from individual species to whole genera.</title>
        <authorList>
            <person name="Goeker M."/>
        </authorList>
    </citation>
    <scope>NUCLEOTIDE SEQUENCE [LARGE SCALE GENOMIC DNA]</scope>
    <source>
        <strain evidence="1 2">DSM 29955</strain>
    </source>
</reference>
<accession>A0A2T6KQF8</accession>
<dbReference type="Proteomes" id="UP000244523">
    <property type="component" value="Unassembled WGS sequence"/>
</dbReference>
<gene>
    <name evidence="1" type="ORF">C8N45_101369</name>
</gene>
<protein>
    <submittedName>
        <fullName evidence="1">Uncharacterized protein</fullName>
    </submittedName>
</protein>